<evidence type="ECO:0008006" key="7">
    <source>
        <dbReference type="Google" id="ProtNLM"/>
    </source>
</evidence>
<dbReference type="Proteomes" id="UP000769157">
    <property type="component" value="Unassembled WGS sequence"/>
</dbReference>
<dbReference type="EMBL" id="JAEUBE010000087">
    <property type="protein sequence ID" value="KAH3670485.1"/>
    <property type="molecule type" value="Genomic_DNA"/>
</dbReference>
<keyword evidence="4" id="KW-0472">Membrane</keyword>
<comment type="caution">
    <text evidence="5">The sequence shown here is derived from an EMBL/GenBank/DDBJ whole genome shotgun (WGS) entry which is preliminary data.</text>
</comment>
<evidence type="ECO:0000313" key="6">
    <source>
        <dbReference type="Proteomes" id="UP000769157"/>
    </source>
</evidence>
<keyword evidence="2" id="KW-0812">Transmembrane</keyword>
<evidence type="ECO:0000256" key="4">
    <source>
        <dbReference type="ARBA" id="ARBA00023136"/>
    </source>
</evidence>
<dbReference type="GO" id="GO:0016020">
    <property type="term" value="C:membrane"/>
    <property type="evidence" value="ECO:0007669"/>
    <property type="project" value="UniProtKB-SubCell"/>
</dbReference>
<organism evidence="5 6">
    <name type="scientific">Ogataea philodendri</name>
    <dbReference type="NCBI Taxonomy" id="1378263"/>
    <lineage>
        <taxon>Eukaryota</taxon>
        <taxon>Fungi</taxon>
        <taxon>Dikarya</taxon>
        <taxon>Ascomycota</taxon>
        <taxon>Saccharomycotina</taxon>
        <taxon>Pichiomycetes</taxon>
        <taxon>Pichiales</taxon>
        <taxon>Pichiaceae</taxon>
        <taxon>Ogataea</taxon>
    </lineage>
</organism>
<reference evidence="5" key="2">
    <citation type="submission" date="2021-01" db="EMBL/GenBank/DDBJ databases">
        <authorList>
            <person name="Schikora-Tamarit M.A."/>
        </authorList>
    </citation>
    <scope>NUCLEOTIDE SEQUENCE</scope>
    <source>
        <strain evidence="5">CBS6075</strain>
    </source>
</reference>
<evidence type="ECO:0000256" key="1">
    <source>
        <dbReference type="ARBA" id="ARBA00004370"/>
    </source>
</evidence>
<dbReference type="InterPro" id="IPR023395">
    <property type="entry name" value="MCP_dom_sf"/>
</dbReference>
<sequence length="485" mass="55109">MTLQESYESLLRPYKDRNEFDLNYPISYKPYVGIIDNNTNQSISLDLPFVSQASSTGPVRAARKIIKPLVTKPQTMYQRNVYSDLEFKEYLDWANLKQLVSSLLHSFATDYFKLLLNQPFEIATLLLQIGSFHDHVSINSRAIADDSDSDSDNDYFTREDDSPHKLRESHIERAPRLSHSKNIPRRPVGDLIEPESLNMLDIVSSLISKEGPRGIFKAVNTSFLINSLQYTLRSWVSGLISGILGIPDPLYVEMIHSPNANLSLVVSLGSDIITGLLLAQLTLIRMKFIVTNSTKGTRSFRQIIWTLPRFFLISPPKELIIPNLITNTVKALTVHYPTYLLTVVWQMNRYNSIPLYNSLVFVLKAVGVFLKLPFETLYNRAQVNYLLTSDSLPATMKLSPEEMCVKFGGYHGYLSTLYYIFTGSKPVDYGSSSFKESVVVEIEDANETNKGYEALVRGWKIQLVRLSSRFILNLLEQESSSSERL</sequence>
<dbReference type="OrthoDB" id="77989at2759"/>
<keyword evidence="6" id="KW-1185">Reference proteome</keyword>
<dbReference type="SUPFAM" id="SSF103506">
    <property type="entry name" value="Mitochondrial carrier"/>
    <property type="match status" value="1"/>
</dbReference>
<protein>
    <recommendedName>
        <fullName evidence="7">Mitochondrial fusion and transport protein UGO1</fullName>
    </recommendedName>
</protein>
<reference evidence="5" key="1">
    <citation type="journal article" date="2021" name="Open Biol.">
        <title>Shared evolutionary footprints suggest mitochondrial oxidative damage underlies multiple complex I losses in fungi.</title>
        <authorList>
            <person name="Schikora-Tamarit M.A."/>
            <person name="Marcet-Houben M."/>
            <person name="Nosek J."/>
            <person name="Gabaldon T."/>
        </authorList>
    </citation>
    <scope>NUCLEOTIDE SEQUENCE</scope>
    <source>
        <strain evidence="5">CBS6075</strain>
    </source>
</reference>
<evidence type="ECO:0000313" key="5">
    <source>
        <dbReference type="EMBL" id="KAH3670485.1"/>
    </source>
</evidence>
<evidence type="ECO:0000256" key="2">
    <source>
        <dbReference type="ARBA" id="ARBA00022692"/>
    </source>
</evidence>
<comment type="subcellular location">
    <subcellularLocation>
        <location evidence="1">Membrane</location>
    </subcellularLocation>
</comment>
<dbReference type="RefSeq" id="XP_046063910.1">
    <property type="nucleotide sequence ID" value="XM_046201715.1"/>
</dbReference>
<dbReference type="AlphaFoldDB" id="A0A9P8PF44"/>
<name>A0A9P8PF44_9ASCO</name>
<keyword evidence="3" id="KW-1133">Transmembrane helix</keyword>
<evidence type="ECO:0000256" key="3">
    <source>
        <dbReference type="ARBA" id="ARBA00022989"/>
    </source>
</evidence>
<gene>
    <name evidence="5" type="ORF">OGAPHI_001000</name>
</gene>
<accession>A0A9P8PF44</accession>
<proteinExistence type="predicted"/>
<dbReference type="GeneID" id="70232968"/>